<dbReference type="AlphaFoldDB" id="A0A495J3T8"/>
<evidence type="ECO:0000313" key="2">
    <source>
        <dbReference type="EMBL" id="RKR83640.1"/>
    </source>
</evidence>
<comment type="caution">
    <text evidence="2">The sequence shown here is derived from an EMBL/GenBank/DDBJ whole genome shotgun (WGS) entry which is preliminary data.</text>
</comment>
<organism evidence="2 3">
    <name type="scientific">Mucilaginibacter gracilis</name>
    <dbReference type="NCBI Taxonomy" id="423350"/>
    <lineage>
        <taxon>Bacteria</taxon>
        <taxon>Pseudomonadati</taxon>
        <taxon>Bacteroidota</taxon>
        <taxon>Sphingobacteriia</taxon>
        <taxon>Sphingobacteriales</taxon>
        <taxon>Sphingobacteriaceae</taxon>
        <taxon>Mucilaginibacter</taxon>
    </lineage>
</organism>
<keyword evidence="3" id="KW-1185">Reference proteome</keyword>
<proteinExistence type="predicted"/>
<keyword evidence="1" id="KW-0732">Signal</keyword>
<dbReference type="Proteomes" id="UP000268007">
    <property type="component" value="Unassembled WGS sequence"/>
</dbReference>
<gene>
    <name evidence="2" type="ORF">BDD43_3852</name>
</gene>
<sequence length="135" mass="15034">MRNTVFACIMCGLLAMAFAQAPTVKTLKGTWQFAGGIYNGKPDGAPKEYKMQRIYTVHNFAAFASQKGYQTERYEAGDYILKGDTCFESQTFSSRPSQLVGKKVAYIWSIKGNMLTLSGTLPSGMVVEEHWIKVK</sequence>
<name>A0A495J3T8_9SPHI</name>
<dbReference type="RefSeq" id="WP_147425686.1">
    <property type="nucleotide sequence ID" value="NZ_RBKU01000001.1"/>
</dbReference>
<evidence type="ECO:0000313" key="3">
    <source>
        <dbReference type="Proteomes" id="UP000268007"/>
    </source>
</evidence>
<accession>A0A495J3T8</accession>
<reference evidence="2 3" key="1">
    <citation type="submission" date="2018-10" db="EMBL/GenBank/DDBJ databases">
        <title>Genomic Encyclopedia of Archaeal and Bacterial Type Strains, Phase II (KMG-II): from individual species to whole genera.</title>
        <authorList>
            <person name="Goeker M."/>
        </authorList>
    </citation>
    <scope>NUCLEOTIDE SEQUENCE [LARGE SCALE GENOMIC DNA]</scope>
    <source>
        <strain evidence="2 3">DSM 18602</strain>
    </source>
</reference>
<evidence type="ECO:0000256" key="1">
    <source>
        <dbReference type="SAM" id="SignalP"/>
    </source>
</evidence>
<evidence type="ECO:0008006" key="4">
    <source>
        <dbReference type="Google" id="ProtNLM"/>
    </source>
</evidence>
<protein>
    <recommendedName>
        <fullName evidence="4">Lipocalin-like protein</fullName>
    </recommendedName>
</protein>
<feature type="signal peptide" evidence="1">
    <location>
        <begin position="1"/>
        <end position="21"/>
    </location>
</feature>
<dbReference type="OrthoDB" id="797882at2"/>
<feature type="chain" id="PRO_5019832319" description="Lipocalin-like protein" evidence="1">
    <location>
        <begin position="22"/>
        <end position="135"/>
    </location>
</feature>
<dbReference type="EMBL" id="RBKU01000001">
    <property type="protein sequence ID" value="RKR83640.1"/>
    <property type="molecule type" value="Genomic_DNA"/>
</dbReference>